<reference evidence="3" key="1">
    <citation type="submission" date="2015-09" db="EMBL/GenBank/DDBJ databases">
        <authorList>
            <consortium name="Pathogen Informatics"/>
        </authorList>
    </citation>
    <scope>NUCLEOTIDE SEQUENCE [LARGE SCALE GENOMIC DNA]</scope>
    <source>
        <strain evidence="3">Lake Konstanz</strain>
    </source>
</reference>
<dbReference type="EMBL" id="CYKH01001859">
    <property type="protein sequence ID" value="CUG90706.1"/>
    <property type="molecule type" value="Genomic_DNA"/>
</dbReference>
<organism evidence="2 3">
    <name type="scientific">Bodo saltans</name>
    <name type="common">Flagellated protozoan</name>
    <dbReference type="NCBI Taxonomy" id="75058"/>
    <lineage>
        <taxon>Eukaryota</taxon>
        <taxon>Discoba</taxon>
        <taxon>Euglenozoa</taxon>
        <taxon>Kinetoplastea</taxon>
        <taxon>Metakinetoplastina</taxon>
        <taxon>Eubodonida</taxon>
        <taxon>Bodonidae</taxon>
        <taxon>Bodo</taxon>
    </lineage>
</organism>
<feature type="region of interest" description="Disordered" evidence="1">
    <location>
        <begin position="166"/>
        <end position="186"/>
    </location>
</feature>
<feature type="region of interest" description="Disordered" evidence="1">
    <location>
        <begin position="246"/>
        <end position="309"/>
    </location>
</feature>
<sequence length="321" mass="33678">MSVPLTSSLGIRVSKPRNSCASLITGVRTVGYDGLQEMLQAHSLSRLRTSPDEARSMLSTGGQFNELIGNSHSNSNNVAGGDISQYFSQANASGSVLTSKTAAFAMGYTTGGVFGQFREMAGGSAHVLIETVDARPASFIIADTPKSQAASLLRLTQARLVTSAETITSSAEVEPPGPQQVSPQHPLEGGVPETFLFAGERLTNADAPHAAQPSGLDWRELDDDVIQSKFIMTIATAGDTGAAEAVEPPMASSHSYTSSSNTDQRTVGKRRARHGLMRNPLVGQSAEIDRLSAGNKAADASQSVSSREIVTSYETACSGRC</sequence>
<evidence type="ECO:0000313" key="2">
    <source>
        <dbReference type="EMBL" id="CUG90706.1"/>
    </source>
</evidence>
<proteinExistence type="predicted"/>
<dbReference type="VEuPathDB" id="TriTrypDB:BSAL_28390"/>
<gene>
    <name evidence="2" type="ORF">BSAL_28390</name>
</gene>
<protein>
    <submittedName>
        <fullName evidence="2">Uncharacterized protein</fullName>
    </submittedName>
</protein>
<accession>A0A0S4JGX4</accession>
<dbReference type="AlphaFoldDB" id="A0A0S4JGX4"/>
<name>A0A0S4JGX4_BODSA</name>
<dbReference type="Proteomes" id="UP000051952">
    <property type="component" value="Unassembled WGS sequence"/>
</dbReference>
<feature type="compositionally biased region" description="Polar residues" evidence="1">
    <location>
        <begin position="300"/>
        <end position="309"/>
    </location>
</feature>
<evidence type="ECO:0000256" key="1">
    <source>
        <dbReference type="SAM" id="MobiDB-lite"/>
    </source>
</evidence>
<feature type="compositionally biased region" description="Basic residues" evidence="1">
    <location>
        <begin position="267"/>
        <end position="276"/>
    </location>
</feature>
<keyword evidence="3" id="KW-1185">Reference proteome</keyword>
<evidence type="ECO:0000313" key="3">
    <source>
        <dbReference type="Proteomes" id="UP000051952"/>
    </source>
</evidence>